<dbReference type="EC" id="6.1.1.10" evidence="2"/>
<dbReference type="SUPFAM" id="SSF47323">
    <property type="entry name" value="Anticodon-binding domain of a subclass of class I aminoacyl-tRNA synthetases"/>
    <property type="match status" value="1"/>
</dbReference>
<evidence type="ECO:0000256" key="7">
    <source>
        <dbReference type="ARBA" id="ARBA00023146"/>
    </source>
</evidence>
<dbReference type="Gene3D" id="1.10.730.10">
    <property type="entry name" value="Isoleucyl-tRNA Synthetase, Domain 1"/>
    <property type="match status" value="1"/>
</dbReference>
<dbReference type="GeneID" id="2905364"/>
<keyword evidence="5 10" id="KW-0067">ATP-binding</keyword>
<dbReference type="InterPro" id="IPR009080">
    <property type="entry name" value="tRNAsynth_Ia_anticodon-bd"/>
</dbReference>
<dbReference type="eggNOG" id="KOG0436">
    <property type="taxonomic scope" value="Eukaryota"/>
</dbReference>
<evidence type="ECO:0000256" key="3">
    <source>
        <dbReference type="ARBA" id="ARBA00022598"/>
    </source>
</evidence>
<evidence type="ECO:0000256" key="1">
    <source>
        <dbReference type="ARBA" id="ARBA00005594"/>
    </source>
</evidence>
<dbReference type="CDD" id="cd00814">
    <property type="entry name" value="MetRS_core"/>
    <property type="match status" value="1"/>
</dbReference>
<keyword evidence="4 10" id="KW-0547">Nucleotide-binding</keyword>
<dbReference type="VEuPathDB" id="FungiDB:DEHA2G20130g"/>
<dbReference type="PRINTS" id="PR01041">
    <property type="entry name" value="TRNASYNTHMET"/>
</dbReference>
<keyword evidence="7 10" id="KW-0030">Aminoacyl-tRNA synthetase</keyword>
<evidence type="ECO:0000313" key="13">
    <source>
        <dbReference type="Proteomes" id="UP000000599"/>
    </source>
</evidence>
<accession>Q6BHA3</accession>
<dbReference type="GO" id="GO:0005524">
    <property type="term" value="F:ATP binding"/>
    <property type="evidence" value="ECO:0007669"/>
    <property type="project" value="UniProtKB-KW"/>
</dbReference>
<proteinExistence type="inferred from homology"/>
<dbReference type="RefSeq" id="XP_462418.2">
    <property type="nucleotide sequence ID" value="XM_462418.1"/>
</dbReference>
<evidence type="ECO:0000256" key="5">
    <source>
        <dbReference type="ARBA" id="ARBA00022840"/>
    </source>
</evidence>
<dbReference type="KEGG" id="dha:DEHA2G20130g"/>
<gene>
    <name evidence="12" type="ordered locus">DEHA2G20130g</name>
</gene>
<comment type="similarity">
    <text evidence="1 10">Belongs to the class-I aminoacyl-tRNA synthetase family.</text>
</comment>
<dbReference type="NCBIfam" id="TIGR00398">
    <property type="entry name" value="metG"/>
    <property type="match status" value="1"/>
</dbReference>
<protein>
    <recommendedName>
        <fullName evidence="8">Methionine--tRNA ligase, mitochondrial</fullName>
        <ecNumber evidence="2">6.1.1.10</ecNumber>
    </recommendedName>
    <alternativeName>
        <fullName evidence="9">Methionyl-tRNA synthetase</fullName>
    </alternativeName>
</protein>
<organism evidence="12 13">
    <name type="scientific">Debaryomyces hansenii (strain ATCC 36239 / CBS 767 / BCRC 21394 / JCM 1990 / NBRC 0083 / IGC 2968)</name>
    <name type="common">Yeast</name>
    <name type="synonym">Torulaspora hansenii</name>
    <dbReference type="NCBI Taxonomy" id="284592"/>
    <lineage>
        <taxon>Eukaryota</taxon>
        <taxon>Fungi</taxon>
        <taxon>Dikarya</taxon>
        <taxon>Ascomycota</taxon>
        <taxon>Saccharomycotina</taxon>
        <taxon>Pichiomycetes</taxon>
        <taxon>Debaryomycetaceae</taxon>
        <taxon>Debaryomyces</taxon>
    </lineage>
</organism>
<evidence type="ECO:0000256" key="10">
    <source>
        <dbReference type="RuleBase" id="RU363039"/>
    </source>
</evidence>
<evidence type="ECO:0000313" key="12">
    <source>
        <dbReference type="EMBL" id="CAG90928.2"/>
    </source>
</evidence>
<evidence type="ECO:0000256" key="6">
    <source>
        <dbReference type="ARBA" id="ARBA00022917"/>
    </source>
</evidence>
<dbReference type="InterPro" id="IPR015413">
    <property type="entry name" value="Methionyl/Leucyl_tRNA_Synth"/>
</dbReference>
<dbReference type="AlphaFoldDB" id="Q6BHA3"/>
<sequence>MTRRFMKPLYSFMTKRLNSSATKPFYITSPIFYVNARPHLGHLYSMLLCDTRNRWEKLDPNKSSFFLTGTDEHGLKIQTAAEKLGMTPKDLTDQVSTNFKNLGQKVNIAYDRFIRTTDEDHVKTVQYFWSVMEEKGFLYQGSHSGWYAVSDETFYPATQIEEMVDPTTGEKKMISKETKNEVVYQEETNYFFRLSHFQDRLIAFLESNPDFIKPKSKYTELLRELTENKLTDLSVSRPSSRLTWGIEVPGDSSQKIYVWFDALLNYITACGFPEKFPIVNEKYQTEPSNMWPATHIIGKDIIRFHCIYWPIFLMAAGIDMPRQVVVHSHWLCDGFKMSKSLGNVVDPLETLDYYGEDALRFFLTEYSNIESDCNYNEQYFYLTRENLIGKYANLITRCGGNAFNILESVKSFQAGEFDNIDVLIRDHCLNNEKTNESKQIIALKNELSEILNNLYTSMDMSMSSFDQMRTIQKWWAPLEKANQLFQLGQPWLYTKSLKSDTVSDDDKEIHKLIQNYYVFMAAETSRICSILINPIIPNLSSKILDRLAVSPQNRTSHFTTIGSDLTYGEGANSKKHKIPIQRVPMRSSN</sequence>
<dbReference type="FunCoup" id="Q6BHA3">
    <property type="interactions" value="579"/>
</dbReference>
<dbReference type="Gene3D" id="3.40.50.620">
    <property type="entry name" value="HUPs"/>
    <property type="match status" value="1"/>
</dbReference>
<keyword evidence="3 10" id="KW-0436">Ligase</keyword>
<dbReference type="PANTHER" id="PTHR43326:SF1">
    <property type="entry name" value="METHIONINE--TRNA LIGASE, MITOCHONDRIAL"/>
    <property type="match status" value="1"/>
</dbReference>
<dbReference type="InterPro" id="IPR023457">
    <property type="entry name" value="Met-tRNA_synth_2"/>
</dbReference>
<dbReference type="GO" id="GO:0006431">
    <property type="term" value="P:methionyl-tRNA aminoacylation"/>
    <property type="evidence" value="ECO:0007669"/>
    <property type="project" value="EnsemblFungi"/>
</dbReference>
<dbReference type="Pfam" id="PF09334">
    <property type="entry name" value="tRNA-synt_1g"/>
    <property type="match status" value="1"/>
</dbReference>
<evidence type="ECO:0000259" key="11">
    <source>
        <dbReference type="Pfam" id="PF09334"/>
    </source>
</evidence>
<dbReference type="PANTHER" id="PTHR43326">
    <property type="entry name" value="METHIONYL-TRNA SYNTHETASE"/>
    <property type="match status" value="1"/>
</dbReference>
<feature type="domain" description="Methionyl/Leucyl tRNA synthetase" evidence="11">
    <location>
        <begin position="26"/>
        <end position="398"/>
    </location>
</feature>
<dbReference type="InterPro" id="IPR014729">
    <property type="entry name" value="Rossmann-like_a/b/a_fold"/>
</dbReference>
<dbReference type="GO" id="GO:0005739">
    <property type="term" value="C:mitochondrion"/>
    <property type="evidence" value="ECO:0007669"/>
    <property type="project" value="EnsemblFungi"/>
</dbReference>
<evidence type="ECO:0000256" key="4">
    <source>
        <dbReference type="ARBA" id="ARBA00022741"/>
    </source>
</evidence>
<dbReference type="OMA" id="MDTQAFC"/>
<keyword evidence="6 10" id="KW-0648">Protein biosynthesis</keyword>
<dbReference type="OrthoDB" id="24670at2759"/>
<reference evidence="12 13" key="1">
    <citation type="journal article" date="2004" name="Nature">
        <title>Genome evolution in yeasts.</title>
        <authorList>
            <consortium name="Genolevures"/>
            <person name="Dujon B."/>
            <person name="Sherman D."/>
            <person name="Fischer G."/>
            <person name="Durrens P."/>
            <person name="Casaregola S."/>
            <person name="Lafontaine I."/>
            <person name="de Montigny J."/>
            <person name="Marck C."/>
            <person name="Neuveglise C."/>
            <person name="Talla E."/>
            <person name="Goffard N."/>
            <person name="Frangeul L."/>
            <person name="Aigle M."/>
            <person name="Anthouard V."/>
            <person name="Babour A."/>
            <person name="Barbe V."/>
            <person name="Barnay S."/>
            <person name="Blanchin S."/>
            <person name="Beckerich J.M."/>
            <person name="Beyne E."/>
            <person name="Bleykasten C."/>
            <person name="Boisrame A."/>
            <person name="Boyer J."/>
            <person name="Cattolico L."/>
            <person name="Confanioleri F."/>
            <person name="de Daruvar A."/>
            <person name="Despons L."/>
            <person name="Fabre E."/>
            <person name="Fairhead C."/>
            <person name="Ferry-Dumazet H."/>
            <person name="Groppi A."/>
            <person name="Hantraye F."/>
            <person name="Hennequin C."/>
            <person name="Jauniaux N."/>
            <person name="Joyet P."/>
            <person name="Kachouri R."/>
            <person name="Kerrest A."/>
            <person name="Koszul R."/>
            <person name="Lemaire M."/>
            <person name="Lesur I."/>
            <person name="Ma L."/>
            <person name="Muller H."/>
            <person name="Nicaud J.M."/>
            <person name="Nikolski M."/>
            <person name="Oztas S."/>
            <person name="Ozier-Kalogeropoulos O."/>
            <person name="Pellenz S."/>
            <person name="Potier S."/>
            <person name="Richard G.F."/>
            <person name="Straub M.L."/>
            <person name="Suleau A."/>
            <person name="Swennene D."/>
            <person name="Tekaia F."/>
            <person name="Wesolowski-Louvel M."/>
            <person name="Westhof E."/>
            <person name="Wirth B."/>
            <person name="Zeniou-Meyer M."/>
            <person name="Zivanovic I."/>
            <person name="Bolotin-Fukuhara M."/>
            <person name="Thierry A."/>
            <person name="Bouchier C."/>
            <person name="Caudron B."/>
            <person name="Scarpelli C."/>
            <person name="Gaillardin C."/>
            <person name="Weissenbach J."/>
            <person name="Wincker P."/>
            <person name="Souciet J.L."/>
        </authorList>
    </citation>
    <scope>NUCLEOTIDE SEQUENCE [LARGE SCALE GENOMIC DNA]</scope>
    <source>
        <strain evidence="13">ATCC 36239 / CBS 767 / BCRC 21394 / JCM 1990 / NBRC 0083 / IGC 2968</strain>
    </source>
</reference>
<dbReference type="EMBL" id="CR382139">
    <property type="protein sequence ID" value="CAG90928.2"/>
    <property type="molecule type" value="Genomic_DNA"/>
</dbReference>
<keyword evidence="13" id="KW-1185">Reference proteome</keyword>
<dbReference type="STRING" id="284592.Q6BHA3"/>
<dbReference type="Proteomes" id="UP000000599">
    <property type="component" value="Chromosome G"/>
</dbReference>
<dbReference type="InterPro" id="IPR014758">
    <property type="entry name" value="Met-tRNA_synth"/>
</dbReference>
<dbReference type="SUPFAM" id="SSF52374">
    <property type="entry name" value="Nucleotidylyl transferase"/>
    <property type="match status" value="1"/>
</dbReference>
<dbReference type="HOGENOM" id="CLU_009710_9_0_1"/>
<evidence type="ECO:0000256" key="8">
    <source>
        <dbReference type="ARBA" id="ARBA00026124"/>
    </source>
</evidence>
<dbReference type="Gene3D" id="2.170.220.10">
    <property type="match status" value="1"/>
</dbReference>
<name>Q6BHA3_DEBHA</name>
<dbReference type="InParanoid" id="Q6BHA3"/>
<evidence type="ECO:0000256" key="2">
    <source>
        <dbReference type="ARBA" id="ARBA00012838"/>
    </source>
</evidence>
<dbReference type="FunFam" id="2.170.220.10:FF:000002">
    <property type="entry name" value="Methionine--tRNA ligase"/>
    <property type="match status" value="1"/>
</dbReference>
<dbReference type="GO" id="GO:0004825">
    <property type="term" value="F:methionine-tRNA ligase activity"/>
    <property type="evidence" value="ECO:0007669"/>
    <property type="project" value="UniProtKB-EC"/>
</dbReference>
<evidence type="ECO:0000256" key="9">
    <source>
        <dbReference type="ARBA" id="ARBA00030904"/>
    </source>
</evidence>
<dbReference type="InterPro" id="IPR033911">
    <property type="entry name" value="MetRS_core"/>
</dbReference>